<feature type="compositionally biased region" description="Polar residues" evidence="1">
    <location>
        <begin position="31"/>
        <end position="57"/>
    </location>
</feature>
<dbReference type="Proteomes" id="UP000054988">
    <property type="component" value="Unassembled WGS sequence"/>
</dbReference>
<evidence type="ECO:0000256" key="1">
    <source>
        <dbReference type="SAM" id="MobiDB-lite"/>
    </source>
</evidence>
<feature type="region of interest" description="Disordered" evidence="1">
    <location>
        <begin position="24"/>
        <end position="57"/>
    </location>
</feature>
<feature type="region of interest" description="Disordered" evidence="1">
    <location>
        <begin position="188"/>
        <end position="332"/>
    </location>
</feature>
<dbReference type="AlphaFoldDB" id="A0A0W0FZM2"/>
<comment type="caution">
    <text evidence="2">The sequence shown here is derived from an EMBL/GenBank/DDBJ whole genome shotgun (WGS) entry which is preliminary data.</text>
</comment>
<name>A0A0W0FZM2_MONRR</name>
<proteinExistence type="predicted"/>
<protein>
    <submittedName>
        <fullName evidence="2">Uncharacterized protein</fullName>
    </submittedName>
</protein>
<accession>A0A0W0FZM2</accession>
<dbReference type="EMBL" id="LATX01001424">
    <property type="protein sequence ID" value="KTB41760.1"/>
    <property type="molecule type" value="Genomic_DNA"/>
</dbReference>
<evidence type="ECO:0000313" key="3">
    <source>
        <dbReference type="Proteomes" id="UP000054988"/>
    </source>
</evidence>
<feature type="compositionally biased region" description="Basic and acidic residues" evidence="1">
    <location>
        <begin position="188"/>
        <end position="217"/>
    </location>
</feature>
<sequence length="360" mass="40770">MEKNGAEDDGRKYHVAAEKGKHIKRKPEWTLTPSQFPTKSNHTMSAEASSNTQISADSYKTVEDYPASDLPDLGGHSYPWPTRTWKDPEVLKAMALEMPILEFLAEVLEPEYPPFPVRKPGKSATLYSVRMRVANSAQSRIEEEWLATVEAWEKQLAEWKQWQVAYEGIEDGQILAWLEAVCKAEKEEKEKREHTKQEKVEKERVERLRREREERARARNTTPAVGEDDGTYETPCARRSADGKKSKGVTKFRFDSVEVPSPGASWKHARASAESPIESHKRTRVEPGSSEEGVWVTVEDGQAGPSKPEAHGHPKSRPVVEDLDGDYSPNKGAAELGRLVLLEVKQMRHKMNKQMDELLS</sequence>
<organism evidence="2 3">
    <name type="scientific">Moniliophthora roreri</name>
    <name type="common">Frosty pod rot fungus</name>
    <name type="synonym">Monilia roreri</name>
    <dbReference type="NCBI Taxonomy" id="221103"/>
    <lineage>
        <taxon>Eukaryota</taxon>
        <taxon>Fungi</taxon>
        <taxon>Dikarya</taxon>
        <taxon>Basidiomycota</taxon>
        <taxon>Agaricomycotina</taxon>
        <taxon>Agaricomycetes</taxon>
        <taxon>Agaricomycetidae</taxon>
        <taxon>Agaricales</taxon>
        <taxon>Marasmiineae</taxon>
        <taxon>Marasmiaceae</taxon>
        <taxon>Moniliophthora</taxon>
    </lineage>
</organism>
<gene>
    <name evidence="2" type="ORF">WG66_5552</name>
</gene>
<reference evidence="2 3" key="1">
    <citation type="submission" date="2015-12" db="EMBL/GenBank/DDBJ databases">
        <title>Draft genome sequence of Moniliophthora roreri, the causal agent of frosty pod rot of cacao.</title>
        <authorList>
            <person name="Aime M.C."/>
            <person name="Diaz-Valderrama J.R."/>
            <person name="Kijpornyongpan T."/>
            <person name="Phillips-Mora W."/>
        </authorList>
    </citation>
    <scope>NUCLEOTIDE SEQUENCE [LARGE SCALE GENOMIC DNA]</scope>
    <source>
        <strain evidence="2 3">MCA 2952</strain>
    </source>
</reference>
<evidence type="ECO:0000313" key="2">
    <source>
        <dbReference type="EMBL" id="KTB41760.1"/>
    </source>
</evidence>